<comment type="caution">
    <text evidence="1">The sequence shown here is derived from an EMBL/GenBank/DDBJ whole genome shotgun (WGS) entry which is preliminary data.</text>
</comment>
<accession>A0A162F7A4</accession>
<keyword evidence="2" id="KW-1185">Reference proteome</keyword>
<dbReference type="RefSeq" id="WP_068213013.1">
    <property type="nucleotide sequence ID" value="NZ_LIIN01000155.1"/>
</dbReference>
<gene>
    <name evidence="1" type="ORF">ACH61_02892</name>
</gene>
<reference evidence="1 2" key="1">
    <citation type="submission" date="2015-08" db="EMBL/GenBank/DDBJ databases">
        <title>Draft Genome Sequence of Rathayibacter sp. Strain VKM Ac-2596 Isolated from Leaf Gall Induced by Plant-Parasitic Nematodes.</title>
        <authorList>
            <person name="Vasilenko O.V."/>
            <person name="Starodumova I.P."/>
            <person name="Tarlachkov S.V."/>
            <person name="Dorofeeva L.V."/>
            <person name="Evtushenko L.I."/>
        </authorList>
    </citation>
    <scope>NUCLEOTIDE SEQUENCE [LARGE SCALE GENOMIC DNA]</scope>
    <source>
        <strain evidence="1 2">VKM Ac-2596</strain>
    </source>
</reference>
<organism evidence="1 2">
    <name type="scientific">Rathayibacter tanaceti</name>
    <dbReference type="NCBI Taxonomy" id="1671680"/>
    <lineage>
        <taxon>Bacteria</taxon>
        <taxon>Bacillati</taxon>
        <taxon>Actinomycetota</taxon>
        <taxon>Actinomycetes</taxon>
        <taxon>Micrococcales</taxon>
        <taxon>Microbacteriaceae</taxon>
        <taxon>Rathayibacter</taxon>
    </lineage>
</organism>
<dbReference type="AlphaFoldDB" id="A0A162F7A4"/>
<evidence type="ECO:0000313" key="1">
    <source>
        <dbReference type="EMBL" id="KZX20003.1"/>
    </source>
</evidence>
<sequence length="76" mass="7694">MMGRSHAVSGALAWALTTSVPAIAEPLGLDALPLDLRLIGLGVTAGWALVPDADHARATVSRSAPGAPSSRPRRAA</sequence>
<evidence type="ECO:0000313" key="2">
    <source>
        <dbReference type="Proteomes" id="UP000076717"/>
    </source>
</evidence>
<proteinExistence type="predicted"/>
<dbReference type="EMBL" id="LIIN01000155">
    <property type="protein sequence ID" value="KZX20003.1"/>
    <property type="molecule type" value="Genomic_DNA"/>
</dbReference>
<protein>
    <submittedName>
        <fullName evidence="1">Uncharacterized protein</fullName>
    </submittedName>
</protein>
<dbReference type="Proteomes" id="UP000076717">
    <property type="component" value="Unassembled WGS sequence"/>
</dbReference>
<name>A0A162F7A4_9MICO</name>